<comment type="caution">
    <text evidence="3">The sequence shown here is derived from an EMBL/GenBank/DDBJ whole genome shotgun (WGS) entry which is preliminary data.</text>
</comment>
<sequence length="145" mass="17099">MRQPFQVLVIPCIQTKDHYLFGVFLRADEKVWQFISGGGEDTELPAKTAVRECKEELNLDIELIVFKLDSLAHIPGIYFGFNKPYVIPEYCYAAELTEYQHDIRLSSEHVQFKWLSYQEAMEVLKWDSNKTALYELNERLNRPFM</sequence>
<dbReference type="EMBL" id="FNMX01000001">
    <property type="protein sequence ID" value="SDV99738.1"/>
    <property type="molecule type" value="Genomic_DNA"/>
</dbReference>
<organism evidence="3 4">
    <name type="scientific">Listeria ivanovii</name>
    <dbReference type="NCBI Taxonomy" id="1638"/>
    <lineage>
        <taxon>Bacteria</taxon>
        <taxon>Bacillati</taxon>
        <taxon>Bacillota</taxon>
        <taxon>Bacilli</taxon>
        <taxon>Bacillales</taxon>
        <taxon>Listeriaceae</taxon>
        <taxon>Listeria</taxon>
    </lineage>
</organism>
<dbReference type="PROSITE" id="PS51462">
    <property type="entry name" value="NUDIX"/>
    <property type="match status" value="1"/>
</dbReference>
<dbReference type="GO" id="GO:0006754">
    <property type="term" value="P:ATP biosynthetic process"/>
    <property type="evidence" value="ECO:0007669"/>
    <property type="project" value="TreeGrafter"/>
</dbReference>
<dbReference type="SUPFAM" id="SSF55811">
    <property type="entry name" value="Nudix"/>
    <property type="match status" value="1"/>
</dbReference>
<dbReference type="GO" id="GO:0006167">
    <property type="term" value="P:AMP biosynthetic process"/>
    <property type="evidence" value="ECO:0007669"/>
    <property type="project" value="TreeGrafter"/>
</dbReference>
<feature type="domain" description="Nudix hydrolase" evidence="2">
    <location>
        <begin position="4"/>
        <end position="139"/>
    </location>
</feature>
<evidence type="ECO:0000313" key="4">
    <source>
        <dbReference type="Proteomes" id="UP000183610"/>
    </source>
</evidence>
<dbReference type="GO" id="GO:0004081">
    <property type="term" value="F:bis(5'-nucleosyl)-tetraphosphatase (asymmetrical) activity"/>
    <property type="evidence" value="ECO:0007669"/>
    <property type="project" value="TreeGrafter"/>
</dbReference>
<name>A0AAX2DMK3_LISIV</name>
<dbReference type="PANTHER" id="PTHR21340">
    <property type="entry name" value="DIADENOSINE 5,5-P1,P4-TETRAPHOSPHATE PYROPHOSPHOHYDROLASE MUTT"/>
    <property type="match status" value="1"/>
</dbReference>
<dbReference type="RefSeq" id="WP_003721015.1">
    <property type="nucleotide sequence ID" value="NZ_FNMX01000001.1"/>
</dbReference>
<evidence type="ECO:0000256" key="1">
    <source>
        <dbReference type="ARBA" id="ARBA00022801"/>
    </source>
</evidence>
<evidence type="ECO:0000259" key="2">
    <source>
        <dbReference type="PROSITE" id="PS51462"/>
    </source>
</evidence>
<gene>
    <name evidence="3" type="ORF">SAMN05421782_10153</name>
</gene>
<dbReference type="CDD" id="cd04664">
    <property type="entry name" value="NUDIX_DHNTPase_like"/>
    <property type="match status" value="1"/>
</dbReference>
<protein>
    <submittedName>
        <fullName evidence="3">dATP pyrophosphohydrolase</fullName>
    </submittedName>
</protein>
<evidence type="ECO:0000313" key="3">
    <source>
        <dbReference type="EMBL" id="SDV99738.1"/>
    </source>
</evidence>
<keyword evidence="1" id="KW-0378">Hydrolase</keyword>
<reference evidence="3 4" key="1">
    <citation type="submission" date="2016-10" db="EMBL/GenBank/DDBJ databases">
        <authorList>
            <person name="Varghese N."/>
            <person name="Submissions S."/>
        </authorList>
    </citation>
    <scope>NUCLEOTIDE SEQUENCE [LARGE SCALE GENOMIC DNA]</scope>
    <source>
        <strain evidence="3 4">ATCC 49954</strain>
    </source>
</reference>
<dbReference type="Pfam" id="PF00293">
    <property type="entry name" value="NUDIX"/>
    <property type="match status" value="1"/>
</dbReference>
<dbReference type="AlphaFoldDB" id="A0AAX2DMK3"/>
<proteinExistence type="predicted"/>
<dbReference type="InterPro" id="IPR015797">
    <property type="entry name" value="NUDIX_hydrolase-like_dom_sf"/>
</dbReference>
<dbReference type="Gene3D" id="3.90.79.10">
    <property type="entry name" value="Nucleoside Triphosphate Pyrophosphohydrolase"/>
    <property type="match status" value="1"/>
</dbReference>
<accession>A0AAX2DMK3</accession>
<dbReference type="InterPro" id="IPR051325">
    <property type="entry name" value="Nudix_hydrolase_domain"/>
</dbReference>
<dbReference type="Proteomes" id="UP000183610">
    <property type="component" value="Unassembled WGS sequence"/>
</dbReference>
<dbReference type="PANTHER" id="PTHR21340:SF0">
    <property type="entry name" value="BIS(5'-NUCLEOSYL)-TETRAPHOSPHATASE [ASYMMETRICAL]"/>
    <property type="match status" value="1"/>
</dbReference>
<dbReference type="InterPro" id="IPR000086">
    <property type="entry name" value="NUDIX_hydrolase_dom"/>
</dbReference>